<evidence type="ECO:0000313" key="3">
    <source>
        <dbReference type="Proteomes" id="UP000530564"/>
    </source>
</evidence>
<dbReference type="Proteomes" id="UP000530564">
    <property type="component" value="Unassembled WGS sequence"/>
</dbReference>
<comment type="caution">
    <text evidence="2">The sequence shown here is derived from an EMBL/GenBank/DDBJ whole genome shotgun (WGS) entry which is preliminary data.</text>
</comment>
<proteinExistence type="predicted"/>
<protein>
    <submittedName>
        <fullName evidence="2">Uncharacterized protein</fullName>
    </submittedName>
</protein>
<keyword evidence="1" id="KW-0472">Membrane</keyword>
<keyword evidence="1" id="KW-0812">Transmembrane</keyword>
<accession>A0A840A2P4</accession>
<sequence>MSYSKRLPISQFFSYSSMLISALAVVLAGKVSPPSRRLA</sequence>
<dbReference type="AlphaFoldDB" id="A0A840A2P4"/>
<organism evidence="2 3">
    <name type="scientific">Phenylobacterium haematophilum</name>
    <dbReference type="NCBI Taxonomy" id="98513"/>
    <lineage>
        <taxon>Bacteria</taxon>
        <taxon>Pseudomonadati</taxon>
        <taxon>Pseudomonadota</taxon>
        <taxon>Alphaproteobacteria</taxon>
        <taxon>Caulobacterales</taxon>
        <taxon>Caulobacteraceae</taxon>
        <taxon>Phenylobacterium</taxon>
    </lineage>
</organism>
<keyword evidence="1" id="KW-1133">Transmembrane helix</keyword>
<name>A0A840A2P4_9CAUL</name>
<evidence type="ECO:0000256" key="1">
    <source>
        <dbReference type="SAM" id="Phobius"/>
    </source>
</evidence>
<gene>
    <name evidence="2" type="ORF">GGQ61_003634</name>
</gene>
<keyword evidence="3" id="KW-1185">Reference proteome</keyword>
<feature type="transmembrane region" description="Helical" evidence="1">
    <location>
        <begin position="12"/>
        <end position="29"/>
    </location>
</feature>
<evidence type="ECO:0000313" key="2">
    <source>
        <dbReference type="EMBL" id="MBB3892896.1"/>
    </source>
</evidence>
<dbReference type="EMBL" id="JACIDK010000006">
    <property type="protein sequence ID" value="MBB3892896.1"/>
    <property type="molecule type" value="Genomic_DNA"/>
</dbReference>
<reference evidence="2 3" key="1">
    <citation type="submission" date="2020-08" db="EMBL/GenBank/DDBJ databases">
        <title>Genomic Encyclopedia of Type Strains, Phase IV (KMG-IV): sequencing the most valuable type-strain genomes for metagenomic binning, comparative biology and taxonomic classification.</title>
        <authorList>
            <person name="Goeker M."/>
        </authorList>
    </citation>
    <scope>NUCLEOTIDE SEQUENCE [LARGE SCALE GENOMIC DNA]</scope>
    <source>
        <strain evidence="2 3">DSM 21793</strain>
    </source>
</reference>